<feature type="transmembrane region" description="Helical" evidence="8">
    <location>
        <begin position="443"/>
        <end position="460"/>
    </location>
</feature>
<feature type="domain" description="Ferric oxidoreductase" evidence="10">
    <location>
        <begin position="316"/>
        <end position="432"/>
    </location>
</feature>
<dbReference type="Gene3D" id="3.40.50.80">
    <property type="entry name" value="Nucleotide-binding domain of ferredoxin-NADP reductase (FNR) module"/>
    <property type="match status" value="1"/>
</dbReference>
<dbReference type="GO" id="GO:0015677">
    <property type="term" value="P:copper ion import"/>
    <property type="evidence" value="ECO:0007669"/>
    <property type="project" value="TreeGrafter"/>
</dbReference>
<dbReference type="GO" id="GO:0006879">
    <property type="term" value="P:intracellular iron ion homeostasis"/>
    <property type="evidence" value="ECO:0007669"/>
    <property type="project" value="TreeGrafter"/>
</dbReference>
<keyword evidence="6 8" id="KW-0472">Membrane</keyword>
<keyword evidence="4 8" id="KW-1133">Transmembrane helix</keyword>
<keyword evidence="2" id="KW-0813">Transport</keyword>
<dbReference type="AlphaFoldDB" id="A0A8H5Z8D0"/>
<evidence type="ECO:0000256" key="3">
    <source>
        <dbReference type="ARBA" id="ARBA00022692"/>
    </source>
</evidence>
<dbReference type="CDD" id="cd06186">
    <property type="entry name" value="NOX_Duox_like_FAD_NADP"/>
    <property type="match status" value="1"/>
</dbReference>
<feature type="transmembrane region" description="Helical" evidence="8">
    <location>
        <begin position="354"/>
        <end position="375"/>
    </location>
</feature>
<dbReference type="InterPro" id="IPR051410">
    <property type="entry name" value="Ferric/Cupric_Reductase"/>
</dbReference>
<evidence type="ECO:0000256" key="8">
    <source>
        <dbReference type="SAM" id="Phobius"/>
    </source>
</evidence>
<dbReference type="PANTHER" id="PTHR32361">
    <property type="entry name" value="FERRIC/CUPRIC REDUCTASE TRANSMEMBRANE COMPONENT"/>
    <property type="match status" value="1"/>
</dbReference>
<gene>
    <name evidence="11" type="ORF">GGP41_003126</name>
</gene>
<dbReference type="GO" id="GO:0006826">
    <property type="term" value="P:iron ion transport"/>
    <property type="evidence" value="ECO:0007669"/>
    <property type="project" value="TreeGrafter"/>
</dbReference>
<evidence type="ECO:0000259" key="10">
    <source>
        <dbReference type="Pfam" id="PF01794"/>
    </source>
</evidence>
<dbReference type="PANTHER" id="PTHR32361:SF9">
    <property type="entry name" value="FERRIC REDUCTASE TRANSMEMBRANE COMPONENT 3-RELATED"/>
    <property type="match status" value="1"/>
</dbReference>
<reference evidence="11" key="1">
    <citation type="submission" date="2019-11" db="EMBL/GenBank/DDBJ databases">
        <title>Bipolaris sorokiniana Genome sequencing.</title>
        <authorList>
            <person name="Wang H."/>
        </authorList>
    </citation>
    <scope>NUCLEOTIDE SEQUENCE</scope>
</reference>
<evidence type="ECO:0000256" key="6">
    <source>
        <dbReference type="ARBA" id="ARBA00023136"/>
    </source>
</evidence>
<keyword evidence="3 8" id="KW-0812">Transmembrane</keyword>
<dbReference type="GO" id="GO:0000293">
    <property type="term" value="F:ferric-chelate reductase activity"/>
    <property type="evidence" value="ECO:0007669"/>
    <property type="project" value="TreeGrafter"/>
</dbReference>
<evidence type="ECO:0000256" key="7">
    <source>
        <dbReference type="SAM" id="MobiDB-lite"/>
    </source>
</evidence>
<evidence type="ECO:0000256" key="1">
    <source>
        <dbReference type="ARBA" id="ARBA00004141"/>
    </source>
</evidence>
<dbReference type="Pfam" id="PF01794">
    <property type="entry name" value="Ferric_reduct"/>
    <property type="match status" value="1"/>
</dbReference>
<accession>A0A8H5Z8D0</accession>
<dbReference type="SFLD" id="SFLDS00052">
    <property type="entry name" value="Ferric_Reductase_Domain"/>
    <property type="match status" value="1"/>
</dbReference>
<dbReference type="Proteomes" id="UP000624244">
    <property type="component" value="Unassembled WGS sequence"/>
</dbReference>
<dbReference type="EMBL" id="WNKQ01000019">
    <property type="protein sequence ID" value="KAF5845498.1"/>
    <property type="molecule type" value="Genomic_DNA"/>
</dbReference>
<dbReference type="SUPFAM" id="SSF52343">
    <property type="entry name" value="Ferredoxin reductase-like, C-terminal NADP-linked domain"/>
    <property type="match status" value="1"/>
</dbReference>
<evidence type="ECO:0000313" key="12">
    <source>
        <dbReference type="Proteomes" id="UP000624244"/>
    </source>
</evidence>
<protein>
    <recommendedName>
        <fullName evidence="10">Ferric oxidoreductase domain-containing protein</fullName>
    </recommendedName>
</protein>
<feature type="transmembrane region" description="Helical" evidence="8">
    <location>
        <begin position="626"/>
        <end position="645"/>
    </location>
</feature>
<dbReference type="InterPro" id="IPR039261">
    <property type="entry name" value="FNR_nucleotide-bd"/>
</dbReference>
<proteinExistence type="predicted"/>
<dbReference type="InterPro" id="IPR013130">
    <property type="entry name" value="Fe3_Rdtase_TM_dom"/>
</dbReference>
<feature type="transmembrane region" description="Helical" evidence="8">
    <location>
        <begin position="275"/>
        <end position="294"/>
    </location>
</feature>
<feature type="region of interest" description="Disordered" evidence="7">
    <location>
        <begin position="535"/>
        <end position="556"/>
    </location>
</feature>
<dbReference type="SFLD" id="SFLDG01168">
    <property type="entry name" value="Ferric_reductase_subgroup_(FRE"/>
    <property type="match status" value="1"/>
</dbReference>
<keyword evidence="5" id="KW-0406">Ion transport</keyword>
<organism evidence="11 12">
    <name type="scientific">Cochliobolus sativus</name>
    <name type="common">Common root rot and spot blotch fungus</name>
    <name type="synonym">Bipolaris sorokiniana</name>
    <dbReference type="NCBI Taxonomy" id="45130"/>
    <lineage>
        <taxon>Eukaryota</taxon>
        <taxon>Fungi</taxon>
        <taxon>Dikarya</taxon>
        <taxon>Ascomycota</taxon>
        <taxon>Pezizomycotina</taxon>
        <taxon>Dothideomycetes</taxon>
        <taxon>Pleosporomycetidae</taxon>
        <taxon>Pleosporales</taxon>
        <taxon>Pleosporineae</taxon>
        <taxon>Pleosporaceae</taxon>
        <taxon>Bipolaris</taxon>
    </lineage>
</organism>
<name>A0A8H5Z8D0_COCSA</name>
<feature type="transmembrane region" description="Helical" evidence="8">
    <location>
        <begin position="387"/>
        <end position="410"/>
    </location>
</feature>
<feature type="transmembrane region" description="Helical" evidence="8">
    <location>
        <begin position="212"/>
        <end position="233"/>
    </location>
</feature>
<evidence type="ECO:0000256" key="5">
    <source>
        <dbReference type="ARBA" id="ARBA00023065"/>
    </source>
</evidence>
<feature type="signal peptide" evidence="9">
    <location>
        <begin position="1"/>
        <end position="24"/>
    </location>
</feature>
<feature type="chain" id="PRO_5034111985" description="Ferric oxidoreductase domain-containing protein" evidence="9">
    <location>
        <begin position="25"/>
        <end position="750"/>
    </location>
</feature>
<feature type="compositionally biased region" description="Low complexity" evidence="7">
    <location>
        <begin position="535"/>
        <end position="550"/>
    </location>
</feature>
<dbReference type="GO" id="GO:0005886">
    <property type="term" value="C:plasma membrane"/>
    <property type="evidence" value="ECO:0007669"/>
    <property type="project" value="TreeGrafter"/>
</dbReference>
<evidence type="ECO:0000256" key="9">
    <source>
        <dbReference type="SAM" id="SignalP"/>
    </source>
</evidence>
<evidence type="ECO:0000313" key="11">
    <source>
        <dbReference type="EMBL" id="KAF5845498.1"/>
    </source>
</evidence>
<evidence type="ECO:0000256" key="2">
    <source>
        <dbReference type="ARBA" id="ARBA00022448"/>
    </source>
</evidence>
<keyword evidence="9" id="KW-0732">Signal</keyword>
<comment type="subcellular location">
    <subcellularLocation>
        <location evidence="1">Membrane</location>
        <topology evidence="1">Multi-pass membrane protein</topology>
    </subcellularLocation>
</comment>
<feature type="transmembrane region" description="Helical" evidence="8">
    <location>
        <begin position="417"/>
        <end position="437"/>
    </location>
</feature>
<evidence type="ECO:0000256" key="4">
    <source>
        <dbReference type="ARBA" id="ARBA00022989"/>
    </source>
</evidence>
<sequence>MAPIRTWLFSSLTALQLYTEGIRADGTGLIGYGKTLYNPTCSFACRNVIRKQALVCTPTDSSTNHGTAHNPVSTPAKCFVQDKTFLKTMALCIDVYCSLSDKPSKSLLEDYWASHLGTGTLGNYQYVPVMSYEEALAAAREDEVKARANPANPTTAKVPAGLKPYKVTSPLALTTGGSGALNETRFVAPVQWQLQWNYMSDFEINEKGHSTMAIVVAAVAISLPVLLSLLRFVPGLSANRGWSSFKSLLIYPATFGRKHREPVAGGLVPTRGQTLYIILISLLNLILLVAPYTIKQPQASFLTKGKQLLSIIGNRAGSMAMGNVIALFLFSSRNSILLYVTDWSYSTYLLLHRWLGYWAVLHTIIHSVMLWRYYALAGSYSAEILRLYWQWGIVGTVAACALIPFSLLTIRQKFYEFFIISHVVLSILFLLGFYYHIWYVYAWSWGYEIWMFVAAGIWALERLIRMTRMVFQGSKTAIITVIPETDCEYVRIEVEGKQLKSGVAYICFPTLSWRFWETHPFSVSGYVSGSLTDHSNRSNSSSGSNSSPQSDDTKAKDASAIVAASTAVHSETTLVHTTFFARTRGGITKTLQERAVRSEGQQVRMRVLIDGPYSHSGRVHSQFSQCSSILCIVGGVGITAILPFLKECGNKDTELFWSSRKSGLVHDLTPTLKSLSPNVEVKTLVGERFDLDMIIQQSLVRHEASGKGPMAVLVSGPPCLADDVRYKFIKATRSSKKIQSFILIDEAFSW</sequence>
<comment type="caution">
    <text evidence="11">The sequence shown here is derived from an EMBL/GenBank/DDBJ whole genome shotgun (WGS) entry which is preliminary data.</text>
</comment>